<dbReference type="GO" id="GO:0016020">
    <property type="term" value="C:membrane"/>
    <property type="evidence" value="ECO:0007669"/>
    <property type="project" value="UniProtKB-SubCell"/>
</dbReference>
<accession>A0A445CVB0</accession>
<name>A0A445CVB0_ARAHY</name>
<dbReference type="EC" id="2.3.2.27" evidence="4"/>
<evidence type="ECO:0000256" key="15">
    <source>
        <dbReference type="SAM" id="MobiDB-lite"/>
    </source>
</evidence>
<evidence type="ECO:0000313" key="18">
    <source>
        <dbReference type="EMBL" id="RYR54860.1"/>
    </source>
</evidence>
<dbReference type="STRING" id="3818.A0A445CVB0"/>
<keyword evidence="9" id="KW-0863">Zinc-finger</keyword>
<dbReference type="PANTHER" id="PTHR46279">
    <property type="entry name" value="RING/U-BOX SUPERFAMILY PROTEIN"/>
    <property type="match status" value="1"/>
</dbReference>
<sequence length="324" mass="36489">MFRSQNFSILLLVLFLAPNSVTVNCRCTDKCGRIKIQFPFHLKNSNLNENATYLPGFELSCNDKHQALLKLPKVPSVSFFVKQIDYKSQQIQIYYPNNCLASQLLALGNSSTSPFRFISPYYGGETSYNNVSFFRCASSSSYSCPILQLDSISDIIDPGILSCTKVRDVLSVQWRFTYDDKTSLFLGWSNPNCGQCEAQGKKCRLKSDGMKEEIECFLCKTNKISTSTLVLIVAGKDIHIDIDNEGDMKIAKKLAIVGLWCIQWNPVDRPSMKTVVQMLEREGDKLMVPPTPFDSTTSSSRNNNNAVVPSRHLNFELEVIPELE</sequence>
<dbReference type="InterPro" id="IPR025287">
    <property type="entry name" value="WAK_GUB"/>
</dbReference>
<comment type="caution">
    <text evidence="18">The sequence shown here is derived from an EMBL/GenBank/DDBJ whole genome shotgun (WGS) entry which is preliminary data.</text>
</comment>
<feature type="domain" description="Wall-associated receptor kinase galacturonan-binding" evidence="17">
    <location>
        <begin position="27"/>
        <end position="94"/>
    </location>
</feature>
<dbReference type="AlphaFoldDB" id="A0A445CVB0"/>
<gene>
    <name evidence="18" type="ORF">Ahy_A06g030122</name>
</gene>
<protein>
    <recommendedName>
        <fullName evidence="4">RING-type E3 ubiquitin transferase</fullName>
        <ecNumber evidence="4">2.3.2.27</ecNumber>
    </recommendedName>
</protein>
<dbReference type="EMBL" id="SDMP01000006">
    <property type="protein sequence ID" value="RYR54860.1"/>
    <property type="molecule type" value="Genomic_DNA"/>
</dbReference>
<dbReference type="GO" id="GO:0030247">
    <property type="term" value="F:polysaccharide binding"/>
    <property type="evidence" value="ECO:0007669"/>
    <property type="project" value="InterPro"/>
</dbReference>
<evidence type="ECO:0000256" key="13">
    <source>
        <dbReference type="ARBA" id="ARBA00023136"/>
    </source>
</evidence>
<evidence type="ECO:0000256" key="12">
    <source>
        <dbReference type="ARBA" id="ARBA00022989"/>
    </source>
</evidence>
<evidence type="ECO:0000256" key="6">
    <source>
        <dbReference type="ARBA" id="ARBA00022692"/>
    </source>
</evidence>
<keyword evidence="8 16" id="KW-0732">Signal</keyword>
<evidence type="ECO:0000256" key="11">
    <source>
        <dbReference type="ARBA" id="ARBA00022833"/>
    </source>
</evidence>
<keyword evidence="6" id="KW-0812">Transmembrane</keyword>
<keyword evidence="5" id="KW-0808">Transferase</keyword>
<evidence type="ECO:0000256" key="9">
    <source>
        <dbReference type="ARBA" id="ARBA00022771"/>
    </source>
</evidence>
<dbReference type="Proteomes" id="UP000289738">
    <property type="component" value="Chromosome A06"/>
</dbReference>
<dbReference type="InterPro" id="IPR046948">
    <property type="entry name" value="ATL20-22-like"/>
</dbReference>
<keyword evidence="10" id="KW-0833">Ubl conjugation pathway</keyword>
<dbReference type="PANTHER" id="PTHR46279:SF9">
    <property type="entry name" value="OS01G0116300 PROTEIN"/>
    <property type="match status" value="1"/>
</dbReference>
<feature type="region of interest" description="Disordered" evidence="15">
    <location>
        <begin position="286"/>
        <end position="306"/>
    </location>
</feature>
<dbReference type="GO" id="GO:0061630">
    <property type="term" value="F:ubiquitin protein ligase activity"/>
    <property type="evidence" value="ECO:0007669"/>
    <property type="project" value="UniProtKB-EC"/>
</dbReference>
<keyword evidence="19" id="KW-1185">Reference proteome</keyword>
<evidence type="ECO:0000256" key="1">
    <source>
        <dbReference type="ARBA" id="ARBA00000900"/>
    </source>
</evidence>
<organism evidence="18 19">
    <name type="scientific">Arachis hypogaea</name>
    <name type="common">Peanut</name>
    <dbReference type="NCBI Taxonomy" id="3818"/>
    <lineage>
        <taxon>Eukaryota</taxon>
        <taxon>Viridiplantae</taxon>
        <taxon>Streptophyta</taxon>
        <taxon>Embryophyta</taxon>
        <taxon>Tracheophyta</taxon>
        <taxon>Spermatophyta</taxon>
        <taxon>Magnoliopsida</taxon>
        <taxon>eudicotyledons</taxon>
        <taxon>Gunneridae</taxon>
        <taxon>Pentapetalae</taxon>
        <taxon>rosids</taxon>
        <taxon>fabids</taxon>
        <taxon>Fabales</taxon>
        <taxon>Fabaceae</taxon>
        <taxon>Papilionoideae</taxon>
        <taxon>50 kb inversion clade</taxon>
        <taxon>dalbergioids sensu lato</taxon>
        <taxon>Dalbergieae</taxon>
        <taxon>Pterocarpus clade</taxon>
        <taxon>Arachis</taxon>
    </lineage>
</organism>
<comment type="subcellular location">
    <subcellularLocation>
        <location evidence="2">Membrane</location>
        <topology evidence="2">Single-pass membrane protein</topology>
    </subcellularLocation>
</comment>
<keyword evidence="13" id="KW-0472">Membrane</keyword>
<evidence type="ECO:0000256" key="2">
    <source>
        <dbReference type="ARBA" id="ARBA00004167"/>
    </source>
</evidence>
<evidence type="ECO:0000256" key="14">
    <source>
        <dbReference type="ARBA" id="ARBA00024209"/>
    </source>
</evidence>
<reference evidence="18 19" key="1">
    <citation type="submission" date="2019-01" db="EMBL/GenBank/DDBJ databases">
        <title>Sequencing of cultivated peanut Arachis hypogaea provides insights into genome evolution and oil improvement.</title>
        <authorList>
            <person name="Chen X."/>
        </authorList>
    </citation>
    <scope>NUCLEOTIDE SEQUENCE [LARGE SCALE GENOMIC DNA]</scope>
    <source>
        <strain evidence="19">cv. Fuhuasheng</strain>
        <tissue evidence="18">Leaves</tissue>
    </source>
</reference>
<evidence type="ECO:0000259" key="17">
    <source>
        <dbReference type="Pfam" id="PF13947"/>
    </source>
</evidence>
<evidence type="ECO:0000256" key="10">
    <source>
        <dbReference type="ARBA" id="ARBA00022786"/>
    </source>
</evidence>
<comment type="catalytic activity">
    <reaction evidence="1">
        <text>S-ubiquitinyl-[E2 ubiquitin-conjugating enzyme]-L-cysteine + [acceptor protein]-L-lysine = [E2 ubiquitin-conjugating enzyme]-L-cysteine + N(6)-ubiquitinyl-[acceptor protein]-L-lysine.</text>
        <dbReference type="EC" id="2.3.2.27"/>
    </reaction>
</comment>
<keyword evidence="7" id="KW-0479">Metal-binding</keyword>
<evidence type="ECO:0000256" key="4">
    <source>
        <dbReference type="ARBA" id="ARBA00012483"/>
    </source>
</evidence>
<dbReference type="Pfam" id="PF13947">
    <property type="entry name" value="GUB_WAK_bind"/>
    <property type="match status" value="1"/>
</dbReference>
<feature type="signal peptide" evidence="16">
    <location>
        <begin position="1"/>
        <end position="22"/>
    </location>
</feature>
<keyword evidence="11" id="KW-0862">Zinc</keyword>
<comment type="similarity">
    <text evidence="14">Belongs to the RING-type zinc finger family. ATL subfamily.</text>
</comment>
<dbReference type="GO" id="GO:0008270">
    <property type="term" value="F:zinc ion binding"/>
    <property type="evidence" value="ECO:0007669"/>
    <property type="project" value="UniProtKB-KW"/>
</dbReference>
<evidence type="ECO:0000313" key="19">
    <source>
        <dbReference type="Proteomes" id="UP000289738"/>
    </source>
</evidence>
<feature type="chain" id="PRO_5019225643" description="RING-type E3 ubiquitin transferase" evidence="16">
    <location>
        <begin position="23"/>
        <end position="324"/>
    </location>
</feature>
<evidence type="ECO:0000256" key="16">
    <source>
        <dbReference type="SAM" id="SignalP"/>
    </source>
</evidence>
<comment type="pathway">
    <text evidence="3">Protein modification; protein ubiquitination.</text>
</comment>
<keyword evidence="12" id="KW-1133">Transmembrane helix</keyword>
<evidence type="ECO:0000256" key="7">
    <source>
        <dbReference type="ARBA" id="ARBA00022723"/>
    </source>
</evidence>
<evidence type="ECO:0000256" key="5">
    <source>
        <dbReference type="ARBA" id="ARBA00022679"/>
    </source>
</evidence>
<proteinExistence type="inferred from homology"/>
<evidence type="ECO:0000256" key="8">
    <source>
        <dbReference type="ARBA" id="ARBA00022729"/>
    </source>
</evidence>
<feature type="compositionally biased region" description="Low complexity" evidence="15">
    <location>
        <begin position="293"/>
        <end position="305"/>
    </location>
</feature>
<evidence type="ECO:0000256" key="3">
    <source>
        <dbReference type="ARBA" id="ARBA00004906"/>
    </source>
</evidence>